<gene>
    <name evidence="1" type="ORF">J0P97_00860</name>
</gene>
<sequence length="225" mass="24870">MDSADPEIVFFADAAAFRAWLDEHHETASELWMERRPKGHPDQGLTWEDAVPEALCFGWIDSTARLIRGVRAQRWSPRRPRSNWSAVNVAHVERLLAQGRMRPSGLAAYERRSPERTGVYSFERRDEVTGAEAAAIEADPAARSFWDAATPGYRRICANWLHTAKREQTRADRLAALIAESAAGRLIPSQRYGAEPAWLARAAEAAAAAAGGITDADGGRAPRPR</sequence>
<evidence type="ECO:0000313" key="2">
    <source>
        <dbReference type="Proteomes" id="UP000740605"/>
    </source>
</evidence>
<name>A0ABS5XRN3_9MICO</name>
<evidence type="ECO:0000313" key="1">
    <source>
        <dbReference type="EMBL" id="MBT8796626.1"/>
    </source>
</evidence>
<dbReference type="EMBL" id="JAFLHG010000001">
    <property type="protein sequence ID" value="MBT8796626.1"/>
    <property type="molecule type" value="Genomic_DNA"/>
</dbReference>
<organism evidence="1 2">
    <name type="scientific">Microbacterium flavum</name>
    <dbReference type="NCBI Taxonomy" id="415216"/>
    <lineage>
        <taxon>Bacteria</taxon>
        <taxon>Bacillati</taxon>
        <taxon>Actinomycetota</taxon>
        <taxon>Actinomycetes</taxon>
        <taxon>Micrococcales</taxon>
        <taxon>Microbacteriaceae</taxon>
        <taxon>Microbacterium</taxon>
    </lineage>
</organism>
<proteinExistence type="predicted"/>
<reference evidence="1 2" key="1">
    <citation type="submission" date="2021-03" db="EMBL/GenBank/DDBJ databases">
        <title>Microbacterium pauli sp. nov., isolated from microfiltered milk.</title>
        <authorList>
            <person name="Bellassi P."/>
            <person name="Fontana A."/>
            <person name="Callegari M.L."/>
            <person name="Lorenzo M."/>
            <person name="Cappa F."/>
        </authorList>
    </citation>
    <scope>NUCLEOTIDE SEQUENCE [LARGE SCALE GENOMIC DNA]</scope>
    <source>
        <strain evidence="1 2">DSM 18909</strain>
    </source>
</reference>
<keyword evidence="2" id="KW-1185">Reference proteome</keyword>
<dbReference type="Proteomes" id="UP000740605">
    <property type="component" value="Unassembled WGS sequence"/>
</dbReference>
<dbReference type="Pfam" id="PF13376">
    <property type="entry name" value="OmdA"/>
    <property type="match status" value="1"/>
</dbReference>
<dbReference type="RefSeq" id="WP_215485881.1">
    <property type="nucleotide sequence ID" value="NZ_BAAAPJ010000001.1"/>
</dbReference>
<protein>
    <submittedName>
        <fullName evidence="1">YdeI/OmpD-associated family protein</fullName>
    </submittedName>
</protein>
<accession>A0ABS5XRN3</accession>
<comment type="caution">
    <text evidence="1">The sequence shown here is derived from an EMBL/GenBank/DDBJ whole genome shotgun (WGS) entry which is preliminary data.</text>
</comment>